<sequence>MTEKDIISQFGIKIHEFDGNLMPDELGFYDPVTKVAFLSDQLAKKERIKVLLHELGHQEHSTSEYQNARIRCENEADRNMIHHLVKDAIAKLDDVKDFNYLNFMEYYELTTTTAEVMVIEEYNGLVSGW</sequence>
<dbReference type="Pfam" id="PF06114">
    <property type="entry name" value="Peptidase_M78"/>
    <property type="match status" value="1"/>
</dbReference>
<protein>
    <recommendedName>
        <fullName evidence="1">IrrE N-terminal-like domain-containing protein</fullName>
    </recommendedName>
</protein>
<evidence type="ECO:0000259" key="1">
    <source>
        <dbReference type="Pfam" id="PF06114"/>
    </source>
</evidence>
<proteinExistence type="predicted"/>
<evidence type="ECO:0000313" key="2">
    <source>
        <dbReference type="EMBL" id="MET3634471.1"/>
    </source>
</evidence>
<dbReference type="EMBL" id="JBEPLN010000016">
    <property type="protein sequence ID" value="MET3634471.1"/>
    <property type="molecule type" value="Genomic_DNA"/>
</dbReference>
<keyword evidence="3" id="KW-1185">Reference proteome</keyword>
<name>A0ABV2JI96_9STRE</name>
<accession>A0ABV2JI96</accession>
<comment type="caution">
    <text evidence="2">The sequence shown here is derived from an EMBL/GenBank/DDBJ whole genome shotgun (WGS) entry which is preliminary data.</text>
</comment>
<dbReference type="InterPro" id="IPR010359">
    <property type="entry name" value="IrrE_HExxH"/>
</dbReference>
<feature type="domain" description="IrrE N-terminal-like" evidence="1">
    <location>
        <begin position="8"/>
        <end position="115"/>
    </location>
</feature>
<gene>
    <name evidence="2" type="ORF">ABID28_001114</name>
</gene>
<dbReference type="RefSeq" id="WP_354368862.1">
    <property type="nucleotide sequence ID" value="NZ_JBEPLN010000016.1"/>
</dbReference>
<organism evidence="2 3">
    <name type="scientific">Streptococcus porcorum</name>
    <dbReference type="NCBI Taxonomy" id="701526"/>
    <lineage>
        <taxon>Bacteria</taxon>
        <taxon>Bacillati</taxon>
        <taxon>Bacillota</taxon>
        <taxon>Bacilli</taxon>
        <taxon>Lactobacillales</taxon>
        <taxon>Streptococcaceae</taxon>
        <taxon>Streptococcus</taxon>
    </lineage>
</organism>
<evidence type="ECO:0000313" key="3">
    <source>
        <dbReference type="Proteomes" id="UP001549037"/>
    </source>
</evidence>
<reference evidence="2 3" key="1">
    <citation type="submission" date="2024-06" db="EMBL/GenBank/DDBJ databases">
        <title>Genomic Encyclopedia of Type Strains, Phase IV (KMG-IV): sequencing the most valuable type-strain genomes for metagenomic binning, comparative biology and taxonomic classification.</title>
        <authorList>
            <person name="Goeker M."/>
        </authorList>
    </citation>
    <scope>NUCLEOTIDE SEQUENCE [LARGE SCALE GENOMIC DNA]</scope>
    <source>
        <strain evidence="2 3">DSM 28302</strain>
    </source>
</reference>
<dbReference type="Proteomes" id="UP001549037">
    <property type="component" value="Unassembled WGS sequence"/>
</dbReference>